<dbReference type="RefSeq" id="WP_212692922.1">
    <property type="nucleotide sequence ID" value="NZ_CP058561.1"/>
</dbReference>
<dbReference type="EMBL" id="CP058561">
    <property type="protein sequence ID" value="QUH28711.1"/>
    <property type="molecule type" value="Genomic_DNA"/>
</dbReference>
<dbReference type="Gene3D" id="3.30.40.220">
    <property type="match status" value="1"/>
</dbReference>
<dbReference type="AlphaFoldDB" id="A0A8J8M989"/>
<name>A0A8J8M989_9FIRM</name>
<dbReference type="KEGG" id="vgu:HYG85_07210"/>
<accession>A0A8J8M989</accession>
<reference evidence="1 2" key="1">
    <citation type="submission" date="2020-07" db="EMBL/GenBank/DDBJ databases">
        <title>Vallitalea guaymasensis genome.</title>
        <authorList>
            <person name="Postec A."/>
        </authorList>
    </citation>
    <scope>NUCLEOTIDE SEQUENCE [LARGE SCALE GENOMIC DNA]</scope>
    <source>
        <strain evidence="1 2">Ra1766G1</strain>
    </source>
</reference>
<evidence type="ECO:0000313" key="1">
    <source>
        <dbReference type="EMBL" id="QUH28711.1"/>
    </source>
</evidence>
<proteinExistence type="predicted"/>
<evidence type="ECO:0000313" key="2">
    <source>
        <dbReference type="Proteomes" id="UP000677305"/>
    </source>
</evidence>
<keyword evidence="2" id="KW-1185">Reference proteome</keyword>
<dbReference type="Proteomes" id="UP000677305">
    <property type="component" value="Chromosome"/>
</dbReference>
<sequence length="204" mass="23780">MNLKKCAKCGQYKHISDFHKNKRNKDGLHSYCKQCNAQKAKSYNKTEKGLQNVKKAQMKQYESGYFKFGKGAISNMSNSAQKRGITFNLDEKTLANWWKNNGDTCYYCGINKITYNKIREYIINYTGNDWEIYRFKKFFSKGNQAQISDFTIDRVDNSVGYQIDNIVKSCWFCNSLKSDFFNEKEMKTIGKLVISNILTKIKEG</sequence>
<organism evidence="1 2">
    <name type="scientific">Vallitalea guaymasensis</name>
    <dbReference type="NCBI Taxonomy" id="1185412"/>
    <lineage>
        <taxon>Bacteria</taxon>
        <taxon>Bacillati</taxon>
        <taxon>Bacillota</taxon>
        <taxon>Clostridia</taxon>
        <taxon>Lachnospirales</taxon>
        <taxon>Vallitaleaceae</taxon>
        <taxon>Vallitalea</taxon>
    </lineage>
</organism>
<gene>
    <name evidence="1" type="ORF">HYG85_07210</name>
</gene>
<protein>
    <recommendedName>
        <fullName evidence="3">HNH endonuclease</fullName>
    </recommendedName>
</protein>
<evidence type="ECO:0008006" key="3">
    <source>
        <dbReference type="Google" id="ProtNLM"/>
    </source>
</evidence>